<comment type="similarity">
    <text evidence="4">Belongs to the ubiquitin-conjugating enzyme family.</text>
</comment>
<evidence type="ECO:0000259" key="5">
    <source>
        <dbReference type="PROSITE" id="PS50127"/>
    </source>
</evidence>
<evidence type="ECO:0000256" key="3">
    <source>
        <dbReference type="PROSITE-ProRule" id="PRU10133"/>
    </source>
</evidence>
<gene>
    <name evidence="6" type="ORF">M9Y10_018156</name>
</gene>
<evidence type="ECO:0000313" key="7">
    <source>
        <dbReference type="Proteomes" id="UP001470230"/>
    </source>
</evidence>
<feature type="domain" description="UBC core" evidence="5">
    <location>
        <begin position="10"/>
        <end position="159"/>
    </location>
</feature>
<reference evidence="6 7" key="1">
    <citation type="submission" date="2024-04" db="EMBL/GenBank/DDBJ databases">
        <title>Tritrichomonas musculus Genome.</title>
        <authorList>
            <person name="Alves-Ferreira E."/>
            <person name="Grigg M."/>
            <person name="Lorenzi H."/>
            <person name="Galac M."/>
        </authorList>
    </citation>
    <scope>NUCLEOTIDE SEQUENCE [LARGE SCALE GENOMIC DNA]</scope>
    <source>
        <strain evidence="6 7">EAF2021</strain>
    </source>
</reference>
<comment type="caution">
    <text evidence="6">The sequence shown here is derived from an EMBL/GenBank/DDBJ whole genome shotgun (WGS) entry which is preliminary data.</text>
</comment>
<proteinExistence type="inferred from homology"/>
<evidence type="ECO:0000256" key="1">
    <source>
        <dbReference type="ARBA" id="ARBA00022679"/>
    </source>
</evidence>
<dbReference type="SMART" id="SM00212">
    <property type="entry name" value="UBCc"/>
    <property type="match status" value="1"/>
</dbReference>
<keyword evidence="4" id="KW-0547">Nucleotide-binding</keyword>
<dbReference type="Gene3D" id="3.10.110.10">
    <property type="entry name" value="Ubiquitin Conjugating Enzyme"/>
    <property type="match status" value="1"/>
</dbReference>
<organism evidence="6 7">
    <name type="scientific">Tritrichomonas musculus</name>
    <dbReference type="NCBI Taxonomy" id="1915356"/>
    <lineage>
        <taxon>Eukaryota</taxon>
        <taxon>Metamonada</taxon>
        <taxon>Parabasalia</taxon>
        <taxon>Tritrichomonadida</taxon>
        <taxon>Tritrichomonadidae</taxon>
        <taxon>Tritrichomonas</taxon>
    </lineage>
</organism>
<keyword evidence="1" id="KW-0808">Transferase</keyword>
<dbReference type="InterPro" id="IPR023313">
    <property type="entry name" value="UBQ-conjugating_AS"/>
</dbReference>
<name>A0ABR2HMW7_9EUKA</name>
<feature type="active site" description="Glycyl thioester intermediate" evidence="3">
    <location>
        <position position="97"/>
    </location>
</feature>
<dbReference type="EMBL" id="JAPFFF010000024">
    <property type="protein sequence ID" value="KAK8850045.1"/>
    <property type="molecule type" value="Genomic_DNA"/>
</dbReference>
<accession>A0ABR2HMW7</accession>
<dbReference type="SUPFAM" id="SSF54495">
    <property type="entry name" value="UBC-like"/>
    <property type="match status" value="1"/>
</dbReference>
<dbReference type="InterPro" id="IPR050113">
    <property type="entry name" value="Ub_conjugating_enzyme"/>
</dbReference>
<dbReference type="PANTHER" id="PTHR24067">
    <property type="entry name" value="UBIQUITIN-CONJUGATING ENZYME E2"/>
    <property type="match status" value="1"/>
</dbReference>
<dbReference type="PROSITE" id="PS50127">
    <property type="entry name" value="UBC_2"/>
    <property type="match status" value="1"/>
</dbReference>
<evidence type="ECO:0000313" key="6">
    <source>
        <dbReference type="EMBL" id="KAK8850045.1"/>
    </source>
</evidence>
<sequence length="161" mass="18554">MSRTKNKKQLSNTSISSCDITLQKNLDELDEFIKITFPDENNIKHFHVRITPEQGIWKDGIFDFSFTIDEEWPIKPPTVRSITRIWHPNIAEDGEVCLSMLKENYSPTISIGNLIAGLQFLFCEPNAQSPLNNEAALQLRQNPQAFEAKVKDYIRQYCPKP</sequence>
<keyword evidence="4" id="KW-0067">ATP-binding</keyword>
<dbReference type="PROSITE" id="PS00183">
    <property type="entry name" value="UBC_1"/>
    <property type="match status" value="1"/>
</dbReference>
<dbReference type="InterPro" id="IPR016135">
    <property type="entry name" value="UBQ-conjugating_enzyme/RWD"/>
</dbReference>
<keyword evidence="2 4" id="KW-0833">Ubl conjugation pathway</keyword>
<dbReference type="Proteomes" id="UP001470230">
    <property type="component" value="Unassembled WGS sequence"/>
</dbReference>
<evidence type="ECO:0000256" key="4">
    <source>
        <dbReference type="RuleBase" id="RU362109"/>
    </source>
</evidence>
<keyword evidence="7" id="KW-1185">Reference proteome</keyword>
<dbReference type="InterPro" id="IPR000608">
    <property type="entry name" value="UBC"/>
</dbReference>
<evidence type="ECO:0000256" key="2">
    <source>
        <dbReference type="ARBA" id="ARBA00022786"/>
    </source>
</evidence>
<dbReference type="Pfam" id="PF00179">
    <property type="entry name" value="UQ_con"/>
    <property type="match status" value="1"/>
</dbReference>
<protein>
    <submittedName>
        <fullName evidence="6">NEDD8-conjugating enzyme Ubc12</fullName>
    </submittedName>
</protein>
<dbReference type="CDD" id="cd23794">
    <property type="entry name" value="UBCc_UBE2F_UBE2M"/>
    <property type="match status" value="1"/>
</dbReference>